<accession>A0A183BAS7</accession>
<evidence type="ECO:0000313" key="2">
    <source>
        <dbReference type="EMBL" id="VDP93583.1"/>
    </source>
</evidence>
<evidence type="ECO:0000313" key="3">
    <source>
        <dbReference type="Proteomes" id="UP000272942"/>
    </source>
</evidence>
<organism evidence="4">
    <name type="scientific">Echinostoma caproni</name>
    <dbReference type="NCBI Taxonomy" id="27848"/>
    <lineage>
        <taxon>Eukaryota</taxon>
        <taxon>Metazoa</taxon>
        <taxon>Spiralia</taxon>
        <taxon>Lophotrochozoa</taxon>
        <taxon>Platyhelminthes</taxon>
        <taxon>Trematoda</taxon>
        <taxon>Digenea</taxon>
        <taxon>Plagiorchiida</taxon>
        <taxon>Echinostomata</taxon>
        <taxon>Echinostomatoidea</taxon>
        <taxon>Echinostomatidae</taxon>
        <taxon>Echinostoma</taxon>
    </lineage>
</organism>
<proteinExistence type="predicted"/>
<gene>
    <name evidence="2" type="ORF">ECPE_LOCUS16311</name>
</gene>
<keyword evidence="3" id="KW-1185">Reference proteome</keyword>
<dbReference type="EMBL" id="UZAN01063786">
    <property type="protein sequence ID" value="VDP93583.1"/>
    <property type="molecule type" value="Genomic_DNA"/>
</dbReference>
<name>A0A183BAS7_9TREM</name>
<feature type="compositionally biased region" description="Low complexity" evidence="1">
    <location>
        <begin position="72"/>
        <end position="87"/>
    </location>
</feature>
<evidence type="ECO:0000256" key="1">
    <source>
        <dbReference type="SAM" id="MobiDB-lite"/>
    </source>
</evidence>
<protein>
    <submittedName>
        <fullName evidence="2 4">Uncharacterized protein</fullName>
    </submittedName>
</protein>
<sequence length="112" mass="12364">MPMRSNGSMISEASGQALPFKLAISNLRPDLFRVSEHGLDLDRVRRKRSTSGWWNPARRTEGDRVQHDFHASVSDPVGSASSSASESINFARDPWTGPSIRFLRTGASYSGE</sequence>
<dbReference type="AlphaFoldDB" id="A0A183BAS7"/>
<reference evidence="2 3" key="2">
    <citation type="submission" date="2018-11" db="EMBL/GenBank/DDBJ databases">
        <authorList>
            <consortium name="Pathogen Informatics"/>
        </authorList>
    </citation>
    <scope>NUCLEOTIDE SEQUENCE [LARGE SCALE GENOMIC DNA]</scope>
    <source>
        <strain evidence="2 3">Egypt</strain>
    </source>
</reference>
<feature type="region of interest" description="Disordered" evidence="1">
    <location>
        <begin position="72"/>
        <end position="99"/>
    </location>
</feature>
<dbReference type="WBParaSite" id="ECPE_0001635501-mRNA-1">
    <property type="protein sequence ID" value="ECPE_0001635501-mRNA-1"/>
    <property type="gene ID" value="ECPE_0001635501"/>
</dbReference>
<dbReference type="Proteomes" id="UP000272942">
    <property type="component" value="Unassembled WGS sequence"/>
</dbReference>
<reference evidence="4" key="1">
    <citation type="submission" date="2016-06" db="UniProtKB">
        <authorList>
            <consortium name="WormBaseParasite"/>
        </authorList>
    </citation>
    <scope>IDENTIFICATION</scope>
</reference>
<evidence type="ECO:0000313" key="4">
    <source>
        <dbReference type="WBParaSite" id="ECPE_0001635501-mRNA-1"/>
    </source>
</evidence>